<evidence type="ECO:0000313" key="2">
    <source>
        <dbReference type="EMBL" id="WAA09043.1"/>
    </source>
</evidence>
<dbReference type="SUPFAM" id="SSF52768">
    <property type="entry name" value="Arginase/deacetylase"/>
    <property type="match status" value="1"/>
</dbReference>
<dbReference type="GO" id="GO:0033389">
    <property type="term" value="P:putrescine biosynthetic process from arginine, via agmatine"/>
    <property type="evidence" value="ECO:0007669"/>
    <property type="project" value="TreeGrafter"/>
</dbReference>
<sequence length="282" mass="33246">MKDITDSLKETFDPNRIDFITLLNFDETLSQQFSLQKFPHEWIDFTDIPHKNGYCEERSLHEIRTRLWKMKRSKLSYIGSGNYHYVTYLFLEMIDQPFSLILFDHHSDLFDHGPLISCGSWVKYSLIHFTHLRKVVIIGVNEEDYSYYCKNPHFNGKVMMINEQKLNRTPLHILVNDIREHLRDEKNIYISVDKDVLNPSEAVTNWDQGSMSVVQLLYMIEKLLSYYSFLGMDVSGECIKASETEYKQTTLDRVKMNEIVNVTLANFMKGLTNGNKREQFPM</sequence>
<dbReference type="PROSITE" id="PS51409">
    <property type="entry name" value="ARGINASE_2"/>
    <property type="match status" value="1"/>
</dbReference>
<dbReference type="KEGG" id="faf:OE104_10620"/>
<dbReference type="EMBL" id="CP106878">
    <property type="protein sequence ID" value="WAA09043.1"/>
    <property type="molecule type" value="Genomic_DNA"/>
</dbReference>
<dbReference type="PANTHER" id="PTHR11358">
    <property type="entry name" value="ARGINASE/AGMATINASE"/>
    <property type="match status" value="1"/>
</dbReference>
<dbReference type="Gene3D" id="3.40.800.10">
    <property type="entry name" value="Ureohydrolase domain"/>
    <property type="match status" value="1"/>
</dbReference>
<evidence type="ECO:0000256" key="1">
    <source>
        <dbReference type="PROSITE-ProRule" id="PRU00742"/>
    </source>
</evidence>
<dbReference type="InterPro" id="IPR023696">
    <property type="entry name" value="Ureohydrolase_dom_sf"/>
</dbReference>
<dbReference type="AlphaFoldDB" id="A0A9E8LSZ4"/>
<name>A0A9E8LSZ4_9BACI</name>
<dbReference type="Pfam" id="PF00491">
    <property type="entry name" value="Arginase"/>
    <property type="match status" value="1"/>
</dbReference>
<dbReference type="PANTHER" id="PTHR11358:SF41">
    <property type="entry name" value="ARGINASE"/>
    <property type="match status" value="1"/>
</dbReference>
<dbReference type="Proteomes" id="UP001164718">
    <property type="component" value="Chromosome"/>
</dbReference>
<dbReference type="InterPro" id="IPR006035">
    <property type="entry name" value="Ureohydrolase"/>
</dbReference>
<gene>
    <name evidence="2" type="ORF">OE104_10620</name>
</gene>
<comment type="similarity">
    <text evidence="1">Belongs to the arginase family.</text>
</comment>
<reference evidence="2" key="1">
    <citation type="submission" date="2022-09" db="EMBL/GenBank/DDBJ databases">
        <title>Complete Genomes of Fervidibacillus albus and Fervidibacillus halotolerans isolated from tidal flat sediments.</title>
        <authorList>
            <person name="Kwon K.K."/>
            <person name="Yang S.-H."/>
            <person name="Park M.J."/>
            <person name="Oh H.-M."/>
        </authorList>
    </citation>
    <scope>NUCLEOTIDE SEQUENCE</scope>
    <source>
        <strain evidence="2">MEBiC13591</strain>
    </source>
</reference>
<protein>
    <submittedName>
        <fullName evidence="2">Arginase family protein</fullName>
    </submittedName>
</protein>
<dbReference type="GO" id="GO:0046872">
    <property type="term" value="F:metal ion binding"/>
    <property type="evidence" value="ECO:0007669"/>
    <property type="project" value="InterPro"/>
</dbReference>
<evidence type="ECO:0000313" key="3">
    <source>
        <dbReference type="Proteomes" id="UP001164718"/>
    </source>
</evidence>
<dbReference type="RefSeq" id="WP_275416828.1">
    <property type="nucleotide sequence ID" value="NZ_CP106878.1"/>
</dbReference>
<proteinExistence type="inferred from homology"/>
<dbReference type="GO" id="GO:0008783">
    <property type="term" value="F:agmatinase activity"/>
    <property type="evidence" value="ECO:0007669"/>
    <property type="project" value="TreeGrafter"/>
</dbReference>
<accession>A0A9E8LSZ4</accession>
<keyword evidence="3" id="KW-1185">Reference proteome</keyword>
<organism evidence="2 3">
    <name type="scientific">Fervidibacillus albus</name>
    <dbReference type="NCBI Taxonomy" id="2980026"/>
    <lineage>
        <taxon>Bacteria</taxon>
        <taxon>Bacillati</taxon>
        <taxon>Bacillota</taxon>
        <taxon>Bacilli</taxon>
        <taxon>Bacillales</taxon>
        <taxon>Bacillaceae</taxon>
        <taxon>Fervidibacillus</taxon>
    </lineage>
</organism>